<keyword evidence="1" id="KW-0645">Protease</keyword>
<dbReference type="SUPFAM" id="SSF55486">
    <property type="entry name" value="Metalloproteases ('zincins'), catalytic domain"/>
    <property type="match status" value="1"/>
</dbReference>
<reference evidence="7" key="1">
    <citation type="submission" date="2016-09" db="EMBL/GenBank/DDBJ databases">
        <authorList>
            <person name="Gulvik C.A."/>
        </authorList>
    </citation>
    <scope>NUCLEOTIDE SEQUENCE [LARGE SCALE GENOMIC DNA]</scope>
    <source>
        <strain evidence="7">DSM 23328</strain>
    </source>
</reference>
<dbReference type="Proteomes" id="UP000094068">
    <property type="component" value="Unassembled WGS sequence"/>
</dbReference>
<dbReference type="GO" id="GO:0004222">
    <property type="term" value="F:metalloendopeptidase activity"/>
    <property type="evidence" value="ECO:0007669"/>
    <property type="project" value="InterPro"/>
</dbReference>
<dbReference type="EMBL" id="MIJZ01000014">
    <property type="protein sequence ID" value="OEG10753.1"/>
    <property type="molecule type" value="Genomic_DNA"/>
</dbReference>
<dbReference type="Pfam" id="PF00413">
    <property type="entry name" value="Peptidase_M10"/>
    <property type="match status" value="1"/>
</dbReference>
<evidence type="ECO:0000256" key="1">
    <source>
        <dbReference type="ARBA" id="ARBA00022670"/>
    </source>
</evidence>
<evidence type="ECO:0000256" key="4">
    <source>
        <dbReference type="ARBA" id="ARBA00022833"/>
    </source>
</evidence>
<comment type="caution">
    <text evidence="6">The sequence shown here is derived from an EMBL/GenBank/DDBJ whole genome shotgun (WGS) entry which is preliminary data.</text>
</comment>
<dbReference type="InterPro" id="IPR024079">
    <property type="entry name" value="MetalloPept_cat_dom_sf"/>
</dbReference>
<dbReference type="RefSeq" id="WP_069646509.1">
    <property type="nucleotide sequence ID" value="NZ_MIJZ01000014.1"/>
</dbReference>
<keyword evidence="7" id="KW-1185">Reference proteome</keyword>
<dbReference type="GO" id="GO:0031012">
    <property type="term" value="C:extracellular matrix"/>
    <property type="evidence" value="ECO:0007669"/>
    <property type="project" value="InterPro"/>
</dbReference>
<proteinExistence type="predicted"/>
<organism evidence="6 7">
    <name type="scientific">Enterococcus ureasiticus</name>
    <dbReference type="NCBI Taxonomy" id="903984"/>
    <lineage>
        <taxon>Bacteria</taxon>
        <taxon>Bacillati</taxon>
        <taxon>Bacillota</taxon>
        <taxon>Bacilli</taxon>
        <taxon>Lactobacillales</taxon>
        <taxon>Enterococcaceae</taxon>
        <taxon>Enterococcus</taxon>
    </lineage>
</organism>
<keyword evidence="4" id="KW-0862">Zinc</keyword>
<dbReference type="AlphaFoldDB" id="A0A1E5GDF6"/>
<dbReference type="Gene3D" id="3.40.390.10">
    <property type="entry name" value="Collagenase (Catalytic Domain)"/>
    <property type="match status" value="1"/>
</dbReference>
<keyword evidence="2" id="KW-0479">Metal-binding</keyword>
<evidence type="ECO:0000259" key="5">
    <source>
        <dbReference type="Pfam" id="PF00413"/>
    </source>
</evidence>
<evidence type="ECO:0000313" key="7">
    <source>
        <dbReference type="Proteomes" id="UP000094068"/>
    </source>
</evidence>
<dbReference type="GO" id="GO:0006508">
    <property type="term" value="P:proteolysis"/>
    <property type="evidence" value="ECO:0007669"/>
    <property type="project" value="UniProtKB-KW"/>
</dbReference>
<evidence type="ECO:0000313" key="6">
    <source>
        <dbReference type="EMBL" id="OEG10753.1"/>
    </source>
</evidence>
<dbReference type="GO" id="GO:0008270">
    <property type="term" value="F:zinc ion binding"/>
    <property type="evidence" value="ECO:0007669"/>
    <property type="project" value="InterPro"/>
</dbReference>
<accession>A0A1E5GDF6</accession>
<dbReference type="InterPro" id="IPR001818">
    <property type="entry name" value="Pept_M10_metallopeptidase"/>
</dbReference>
<name>A0A1E5GDF6_9ENTE</name>
<sequence>MGNKIKQKKVLVGVIMVMFFCVFMKPEKADAYALWNYWLGGSNKILRYNQPGTKHSLQVAHADIHWNKQSPGTIQRMDRAANVRLYDVNKGANKVGGVTSSGNRTIEFNDYYMIRSNHPYKEEFGFMIATHEFGHALGLWHSPGSKNVMYASFGPGVVNNLPTADDRAGLLASKRRW</sequence>
<evidence type="ECO:0000256" key="3">
    <source>
        <dbReference type="ARBA" id="ARBA00022801"/>
    </source>
</evidence>
<feature type="domain" description="Peptidase M10 metallopeptidase" evidence="5">
    <location>
        <begin position="100"/>
        <end position="169"/>
    </location>
</feature>
<evidence type="ECO:0000256" key="2">
    <source>
        <dbReference type="ARBA" id="ARBA00022723"/>
    </source>
</evidence>
<dbReference type="OrthoDB" id="2148705at2"/>
<protein>
    <recommendedName>
        <fullName evidence="5">Peptidase M10 metallopeptidase domain-containing protein</fullName>
    </recommendedName>
</protein>
<gene>
    <name evidence="6" type="ORF">BCR21_10655</name>
</gene>
<keyword evidence="3" id="KW-0378">Hydrolase</keyword>